<comment type="caution">
    <text evidence="1">The sequence shown here is derived from an EMBL/GenBank/DDBJ whole genome shotgun (WGS) entry which is preliminary data.</text>
</comment>
<dbReference type="AlphaFoldDB" id="A0A5J9WUP5"/>
<dbReference type="PANTHER" id="PTHR34709:SF68">
    <property type="entry name" value="OS07G0550432 PROTEIN"/>
    <property type="match status" value="1"/>
</dbReference>
<organism evidence="1 2">
    <name type="scientific">Eragrostis curvula</name>
    <name type="common">weeping love grass</name>
    <dbReference type="NCBI Taxonomy" id="38414"/>
    <lineage>
        <taxon>Eukaryota</taxon>
        <taxon>Viridiplantae</taxon>
        <taxon>Streptophyta</taxon>
        <taxon>Embryophyta</taxon>
        <taxon>Tracheophyta</taxon>
        <taxon>Spermatophyta</taxon>
        <taxon>Magnoliopsida</taxon>
        <taxon>Liliopsida</taxon>
        <taxon>Poales</taxon>
        <taxon>Poaceae</taxon>
        <taxon>PACMAD clade</taxon>
        <taxon>Chloridoideae</taxon>
        <taxon>Eragrostideae</taxon>
        <taxon>Eragrostidinae</taxon>
        <taxon>Eragrostis</taxon>
    </lineage>
</organism>
<dbReference type="Gramene" id="TVU51637">
    <property type="protein sequence ID" value="TVU51637"/>
    <property type="gene ID" value="EJB05_03077"/>
</dbReference>
<dbReference type="Proteomes" id="UP000324897">
    <property type="component" value="Chromosome 6"/>
</dbReference>
<feature type="non-terminal residue" evidence="1">
    <location>
        <position position="1"/>
    </location>
</feature>
<gene>
    <name evidence="1" type="ORF">EJB05_03077</name>
</gene>
<evidence type="ECO:0000313" key="1">
    <source>
        <dbReference type="EMBL" id="TVU51637.1"/>
    </source>
</evidence>
<accession>A0A5J9WUP5</accession>
<dbReference type="PANTHER" id="PTHR34709">
    <property type="entry name" value="OS10G0396666 PROTEIN"/>
    <property type="match status" value="1"/>
</dbReference>
<reference evidence="1 2" key="1">
    <citation type="journal article" date="2019" name="Sci. Rep.">
        <title>A high-quality genome of Eragrostis curvula grass provides insights into Poaceae evolution and supports new strategies to enhance forage quality.</title>
        <authorList>
            <person name="Carballo J."/>
            <person name="Santos B.A.C.M."/>
            <person name="Zappacosta D."/>
            <person name="Garbus I."/>
            <person name="Selva J.P."/>
            <person name="Gallo C.A."/>
            <person name="Diaz A."/>
            <person name="Albertini E."/>
            <person name="Caccamo M."/>
            <person name="Echenique V."/>
        </authorList>
    </citation>
    <scope>NUCLEOTIDE SEQUENCE [LARGE SCALE GENOMIC DNA]</scope>
    <source>
        <strain evidence="2">cv. Victoria</strain>
        <tissue evidence="1">Leaf</tissue>
    </source>
</reference>
<evidence type="ECO:0008006" key="3">
    <source>
        <dbReference type="Google" id="ProtNLM"/>
    </source>
</evidence>
<evidence type="ECO:0000313" key="2">
    <source>
        <dbReference type="Proteomes" id="UP000324897"/>
    </source>
</evidence>
<name>A0A5J9WUP5_9POAL</name>
<proteinExistence type="predicted"/>
<dbReference type="EMBL" id="RWGY01000002">
    <property type="protein sequence ID" value="TVU51637.1"/>
    <property type="molecule type" value="Genomic_DNA"/>
</dbReference>
<dbReference type="InterPro" id="IPR055312">
    <property type="entry name" value="FBL15-like"/>
</dbReference>
<protein>
    <recommendedName>
        <fullName evidence="3">FBD domain-containing protein</fullName>
    </recommendedName>
</protein>
<keyword evidence="2" id="KW-1185">Reference proteome</keyword>
<sequence length="231" mass="26293">MVQREQELQLPVCEKATVIHIRLSQLNLQPSIPATGKFEALRALSIACFDFTKLDVERVVSLQCPRLQKLALEPIHYQNFVKATTKLPGCKTLRIILLSQHHEFASIVLHLLRICDGIRRLDIQLLGSEHKVSFSDCPCGLSENKSSEGIILNSLEEVNISYFRKYKDAVNLLRALLRWKFIPRRVSIHASPLVGSLSVETCKKIASFSHCDTRVEFHGWLNGSYGRHVYM</sequence>
<dbReference type="OrthoDB" id="696377at2759"/>